<name>A0A8I1WDD7_BACIU</name>
<sequence>MSMEASAKAIFVTNTFAQAHPEEHIKLWKQFENEVPASKRSGAYGVENMAYVRWLKKLDNPIVREFLRESIIHQ</sequence>
<organism evidence="1 2">
    <name type="scientific">Bacillus subtilis</name>
    <dbReference type="NCBI Taxonomy" id="1423"/>
    <lineage>
        <taxon>Bacteria</taxon>
        <taxon>Bacillati</taxon>
        <taxon>Bacillota</taxon>
        <taxon>Bacilli</taxon>
        <taxon>Bacillales</taxon>
        <taxon>Bacillaceae</taxon>
        <taxon>Bacillus</taxon>
    </lineage>
</organism>
<dbReference type="AlphaFoldDB" id="A0A8I1WDD7"/>
<dbReference type="RefSeq" id="WP_163190323.1">
    <property type="nucleotide sequence ID" value="NZ_JAGFPW010000005.1"/>
</dbReference>
<evidence type="ECO:0000313" key="1">
    <source>
        <dbReference type="EMBL" id="MBO3794359.1"/>
    </source>
</evidence>
<dbReference type="EMBL" id="JAGFPW010000005">
    <property type="protein sequence ID" value="MBO3794359.1"/>
    <property type="molecule type" value="Genomic_DNA"/>
</dbReference>
<evidence type="ECO:0000313" key="2">
    <source>
        <dbReference type="Proteomes" id="UP000665181"/>
    </source>
</evidence>
<reference evidence="1" key="1">
    <citation type="submission" date="2021-03" db="EMBL/GenBank/DDBJ databases">
        <title>Isolation of Bacillus subtilis from fermented food sample.</title>
        <authorList>
            <person name="Lakshmanan V."/>
            <person name="Athira K."/>
            <person name="Rajagopal K."/>
        </authorList>
    </citation>
    <scope>NUCLEOTIDE SEQUENCE</scope>
    <source>
        <strain evidence="1">S1</strain>
    </source>
</reference>
<protein>
    <submittedName>
        <fullName evidence="1">Uncharacterized protein</fullName>
    </submittedName>
</protein>
<proteinExistence type="predicted"/>
<comment type="caution">
    <text evidence="1">The sequence shown here is derived from an EMBL/GenBank/DDBJ whole genome shotgun (WGS) entry which is preliminary data.</text>
</comment>
<accession>A0A8I1WDD7</accession>
<dbReference type="Proteomes" id="UP000665181">
    <property type="component" value="Unassembled WGS sequence"/>
</dbReference>
<gene>
    <name evidence="1" type="ORF">J5227_08550</name>
</gene>